<dbReference type="EMBL" id="VCGU01000001">
    <property type="protein sequence ID" value="TRY80444.1"/>
    <property type="molecule type" value="Genomic_DNA"/>
</dbReference>
<organism evidence="1 2">
    <name type="scientific">Tigriopus californicus</name>
    <name type="common">Marine copepod</name>
    <dbReference type="NCBI Taxonomy" id="6832"/>
    <lineage>
        <taxon>Eukaryota</taxon>
        <taxon>Metazoa</taxon>
        <taxon>Ecdysozoa</taxon>
        <taxon>Arthropoda</taxon>
        <taxon>Crustacea</taxon>
        <taxon>Multicrustacea</taxon>
        <taxon>Hexanauplia</taxon>
        <taxon>Copepoda</taxon>
        <taxon>Harpacticoida</taxon>
        <taxon>Harpacticidae</taxon>
        <taxon>Tigriopus</taxon>
    </lineage>
</organism>
<reference evidence="1 2" key="1">
    <citation type="journal article" date="2018" name="Nat. Ecol. Evol.">
        <title>Genomic signatures of mitonuclear coevolution across populations of Tigriopus californicus.</title>
        <authorList>
            <person name="Barreto F.S."/>
            <person name="Watson E.T."/>
            <person name="Lima T.G."/>
            <person name="Willett C.S."/>
            <person name="Edmands S."/>
            <person name="Li W."/>
            <person name="Burton R.S."/>
        </authorList>
    </citation>
    <scope>NUCLEOTIDE SEQUENCE [LARGE SCALE GENOMIC DNA]</scope>
    <source>
        <strain evidence="1 2">San Diego</strain>
    </source>
</reference>
<evidence type="ECO:0000313" key="2">
    <source>
        <dbReference type="Proteomes" id="UP000318571"/>
    </source>
</evidence>
<name>A0A553PRY0_TIGCA</name>
<proteinExistence type="predicted"/>
<protein>
    <submittedName>
        <fullName evidence="1">Uncharacterized protein</fullName>
    </submittedName>
</protein>
<evidence type="ECO:0000313" key="1">
    <source>
        <dbReference type="EMBL" id="TRY80444.1"/>
    </source>
</evidence>
<dbReference type="Proteomes" id="UP000318571">
    <property type="component" value="Chromosome 12"/>
</dbReference>
<comment type="caution">
    <text evidence="1">The sequence shown here is derived from an EMBL/GenBank/DDBJ whole genome shotgun (WGS) entry which is preliminary data.</text>
</comment>
<accession>A0A553PRY0</accession>
<keyword evidence="2" id="KW-1185">Reference proteome</keyword>
<dbReference type="OMA" id="YDYNQEF"/>
<sequence>MAVAETFAEAARKASNGNWRKPRAKIYDYNQEFGGNYYQPMIQYVVERENYGPYHERRPVQMPERAEINSNKYTQMRHEDYRNTDLELEHFLTRAYKSQIKDINSSTAKAHRLIAHNSKDSTYKTGQQLLGYHVAADNDRYHYASELNIINQRDYMRREKEAQMEAMAELERQRRKQWVEEYLRYGPAMARVRMIHAAASKRRQPHAPLDNVDTPFDSMTLLRGAPPGRERVNHYATELGIIKKHQEDYNNKMRKHLSDVNTFGDYDYHYKFYNGATDKNYQFYRPDIISDTLAKI</sequence>
<dbReference type="AlphaFoldDB" id="A0A553PRY0"/>
<gene>
    <name evidence="1" type="ORF">TCAL_03001</name>
</gene>